<evidence type="ECO:0000256" key="3">
    <source>
        <dbReference type="SAM" id="SignalP"/>
    </source>
</evidence>
<evidence type="ECO:0000313" key="6">
    <source>
        <dbReference type="EMBL" id="KAL0580848.1"/>
    </source>
</evidence>
<keyword evidence="7" id="KW-1185">Reference proteome</keyword>
<dbReference type="Pfam" id="PF00561">
    <property type="entry name" value="Abhydrolase_1"/>
    <property type="match status" value="1"/>
</dbReference>
<sequence length="585" mass="64183">MNPRRFSKGLLFLVACVVVVNPMHASAWDPSRLSARDGNDTQAWTELSWDTLQPSKDLHWVPCYSAGFQCTRLQVPLNYNDTEGDSAVIALVRLPANVSSDSPTYRGPVLFNPGGPGDSGVDYILQAAASHQSILGPQFDIVGFDPRGVQRSTPRIEFYTTPVERAFGHHPATELNNNSRETVESYWANTKNMGTLAYKRGKDYLAYMNTDHSARDMLSIVEAHGREKLQYWGFSYGSVLGYTFAAMFPDKVERLIIDGVVDVDDYYTTQWLIGLKDIHKTLEWFFTSCKEAGPGSCAFYEDSVGAMESKLEGIYAKLIDAPIPVVANISYGLVDYNFLRSAVLISMYAPTAWPSLAEGLQAVHEGNQTFLDSLFQTPMFECDCDGSKHEFDPNPEALNAYICNDGDPVPPGVEEARAHYQESVKFSEFGSFWACFRIACNGWSPEIPKAQFRGPITGNTSFPMLIIGNTADPVTSIDGAKGVNERFSGSVLLTQDSPGHASVAVPSVCTGLAVKEYFVNGTLPKEGTVCPITGSLFDGSAAAPLGSTAITKRDTVSDSDEPILKALQNLAKSRAREMKRHFMLH</sequence>
<comment type="similarity">
    <text evidence="1">Belongs to the peptidase S33 family.</text>
</comment>
<evidence type="ECO:0000256" key="2">
    <source>
        <dbReference type="ARBA" id="ARBA00022801"/>
    </source>
</evidence>
<evidence type="ECO:0000313" key="7">
    <source>
        <dbReference type="Proteomes" id="UP001465976"/>
    </source>
</evidence>
<dbReference type="PANTHER" id="PTHR43248:SF25">
    <property type="entry name" value="AB HYDROLASE-1 DOMAIN-CONTAINING PROTEIN-RELATED"/>
    <property type="match status" value="1"/>
</dbReference>
<reference evidence="6 7" key="1">
    <citation type="submission" date="2024-02" db="EMBL/GenBank/DDBJ databases">
        <title>A draft genome for the cacao thread blight pathogen Marasmius crinis-equi.</title>
        <authorList>
            <person name="Cohen S.P."/>
            <person name="Baruah I.K."/>
            <person name="Amoako-Attah I."/>
            <person name="Bukari Y."/>
            <person name="Meinhardt L.W."/>
            <person name="Bailey B.A."/>
        </authorList>
    </citation>
    <scope>NUCLEOTIDE SEQUENCE [LARGE SCALE GENOMIC DNA]</scope>
    <source>
        <strain evidence="6 7">GH-76</strain>
    </source>
</reference>
<comment type="caution">
    <text evidence="6">The sequence shown here is derived from an EMBL/GenBank/DDBJ whole genome shotgun (WGS) entry which is preliminary data.</text>
</comment>
<evidence type="ECO:0000259" key="4">
    <source>
        <dbReference type="Pfam" id="PF00561"/>
    </source>
</evidence>
<dbReference type="Gene3D" id="3.40.50.1820">
    <property type="entry name" value="alpha/beta hydrolase"/>
    <property type="match status" value="1"/>
</dbReference>
<evidence type="ECO:0000259" key="5">
    <source>
        <dbReference type="Pfam" id="PF08386"/>
    </source>
</evidence>
<dbReference type="InterPro" id="IPR013595">
    <property type="entry name" value="Pept_S33_TAP-like_C"/>
</dbReference>
<proteinExistence type="inferred from homology"/>
<dbReference type="InterPro" id="IPR000073">
    <property type="entry name" value="AB_hydrolase_1"/>
</dbReference>
<protein>
    <recommendedName>
        <fullName evidence="8">Alpha/beta-hydrolase</fullName>
    </recommendedName>
</protein>
<dbReference type="InterPro" id="IPR051601">
    <property type="entry name" value="Serine_prot/Carboxylest_S33"/>
</dbReference>
<dbReference type="Pfam" id="PF08386">
    <property type="entry name" value="Abhydrolase_4"/>
    <property type="match status" value="1"/>
</dbReference>
<feature type="chain" id="PRO_5045286754" description="Alpha/beta-hydrolase" evidence="3">
    <location>
        <begin position="28"/>
        <end position="585"/>
    </location>
</feature>
<keyword evidence="3" id="KW-0732">Signal</keyword>
<organism evidence="6 7">
    <name type="scientific">Marasmius crinis-equi</name>
    <dbReference type="NCBI Taxonomy" id="585013"/>
    <lineage>
        <taxon>Eukaryota</taxon>
        <taxon>Fungi</taxon>
        <taxon>Dikarya</taxon>
        <taxon>Basidiomycota</taxon>
        <taxon>Agaricomycotina</taxon>
        <taxon>Agaricomycetes</taxon>
        <taxon>Agaricomycetidae</taxon>
        <taxon>Agaricales</taxon>
        <taxon>Marasmiineae</taxon>
        <taxon>Marasmiaceae</taxon>
        <taxon>Marasmius</taxon>
    </lineage>
</organism>
<evidence type="ECO:0000256" key="1">
    <source>
        <dbReference type="ARBA" id="ARBA00010088"/>
    </source>
</evidence>
<accession>A0ABR3FZK5</accession>
<dbReference type="SUPFAM" id="SSF53474">
    <property type="entry name" value="alpha/beta-Hydrolases"/>
    <property type="match status" value="1"/>
</dbReference>
<dbReference type="Proteomes" id="UP001465976">
    <property type="component" value="Unassembled WGS sequence"/>
</dbReference>
<gene>
    <name evidence="6" type="ORF">V5O48_001140</name>
</gene>
<dbReference type="PANTHER" id="PTHR43248">
    <property type="entry name" value="2-SUCCINYL-6-HYDROXY-2,4-CYCLOHEXADIENE-1-CARBOXYLATE SYNTHASE"/>
    <property type="match status" value="1"/>
</dbReference>
<dbReference type="EMBL" id="JBAHYK010000021">
    <property type="protein sequence ID" value="KAL0580848.1"/>
    <property type="molecule type" value="Genomic_DNA"/>
</dbReference>
<feature type="domain" description="AB hydrolase-1" evidence="4">
    <location>
        <begin position="108"/>
        <end position="270"/>
    </location>
</feature>
<dbReference type="InterPro" id="IPR029058">
    <property type="entry name" value="AB_hydrolase_fold"/>
</dbReference>
<feature type="domain" description="Peptidase S33 tripeptidyl aminopeptidase-like C-terminal" evidence="5">
    <location>
        <begin position="429"/>
        <end position="530"/>
    </location>
</feature>
<evidence type="ECO:0008006" key="8">
    <source>
        <dbReference type="Google" id="ProtNLM"/>
    </source>
</evidence>
<feature type="signal peptide" evidence="3">
    <location>
        <begin position="1"/>
        <end position="27"/>
    </location>
</feature>
<keyword evidence="2" id="KW-0378">Hydrolase</keyword>
<name>A0ABR3FZK5_9AGAR</name>